<feature type="compositionally biased region" description="Low complexity" evidence="1">
    <location>
        <begin position="277"/>
        <end position="300"/>
    </location>
</feature>
<gene>
    <name evidence="3" type="ORF">GPEL0_01f4940</name>
</gene>
<evidence type="ECO:0000313" key="4">
    <source>
        <dbReference type="Proteomes" id="UP000194153"/>
    </source>
</evidence>
<evidence type="ECO:0000259" key="2">
    <source>
        <dbReference type="Pfam" id="PF02120"/>
    </source>
</evidence>
<dbReference type="Proteomes" id="UP000194153">
    <property type="component" value="Unassembled WGS sequence"/>
</dbReference>
<feature type="compositionally biased region" description="Low complexity" evidence="1">
    <location>
        <begin position="474"/>
        <end position="500"/>
    </location>
</feature>
<dbReference type="InterPro" id="IPR038610">
    <property type="entry name" value="FliK-like_C_sf"/>
</dbReference>
<feature type="compositionally biased region" description="Basic and acidic residues" evidence="1">
    <location>
        <begin position="414"/>
        <end position="424"/>
    </location>
</feature>
<keyword evidence="4" id="KW-1185">Reference proteome</keyword>
<reference evidence="4" key="1">
    <citation type="submission" date="2017-05" db="EMBL/GenBank/DDBJ databases">
        <title>Draft genome sequence of Geobacter pelophilus, a iron(III)-reducing bacteria.</title>
        <authorList>
            <person name="Aoyagi T."/>
            <person name="Koike H."/>
            <person name="Morita T."/>
            <person name="Sato Y."/>
            <person name="Habe H."/>
            <person name="Hori T."/>
        </authorList>
    </citation>
    <scope>NUCLEOTIDE SEQUENCE [LARGE SCALE GENOMIC DNA]</scope>
    <source>
        <strain evidence="4">Drf2</strain>
    </source>
</reference>
<protein>
    <recommendedName>
        <fullName evidence="2">Flagellar hook-length control protein-like C-terminal domain-containing protein</fullName>
    </recommendedName>
</protein>
<feature type="compositionally biased region" description="Low complexity" evidence="1">
    <location>
        <begin position="323"/>
        <end position="396"/>
    </location>
</feature>
<dbReference type="PANTHER" id="PTHR37533">
    <property type="entry name" value="FLAGELLAR HOOK-LENGTH CONTROL PROTEIN"/>
    <property type="match status" value="1"/>
</dbReference>
<feature type="compositionally biased region" description="Basic and acidic residues" evidence="1">
    <location>
        <begin position="188"/>
        <end position="205"/>
    </location>
</feature>
<feature type="region of interest" description="Disordered" evidence="1">
    <location>
        <begin position="126"/>
        <end position="505"/>
    </location>
</feature>
<dbReference type="Gene3D" id="3.30.750.140">
    <property type="match status" value="1"/>
</dbReference>
<proteinExistence type="predicted"/>
<organism evidence="3 4">
    <name type="scientific">Geoanaerobacter pelophilus</name>
    <dbReference type="NCBI Taxonomy" id="60036"/>
    <lineage>
        <taxon>Bacteria</taxon>
        <taxon>Pseudomonadati</taxon>
        <taxon>Thermodesulfobacteriota</taxon>
        <taxon>Desulfuromonadia</taxon>
        <taxon>Geobacterales</taxon>
        <taxon>Geobacteraceae</taxon>
        <taxon>Geoanaerobacter</taxon>
    </lineage>
</organism>
<dbReference type="InterPro" id="IPR052563">
    <property type="entry name" value="FliK"/>
</dbReference>
<evidence type="ECO:0000313" key="3">
    <source>
        <dbReference type="EMBL" id="GAW68545.1"/>
    </source>
</evidence>
<sequence length="647" mass="66374">MMQIAVQAVDALPAASNPFAAAAAPEQGQGFEKLLHERSKAVAGAGGNMPETLLDAVFQGAPQISEPVLPALQEPVPQLAPIPAEESAGGDAIDQDTDLTQVADPTNAAMQVVAAVTSVTVDAGAPVAEQQGQPGTTPVAETQGSSAKPAELPEAPARSEADGERVAVAKTAVHQGKPAWGEAAPEGRGNEVQRPHPMAGDKEPRMAGAQKEGGLSAEKAQSFPDVAKASGPSPAQPGNTAAAEPVGRTAAGLSLQQEIADRLAVSKAQTPDRQPLEAAAQQAPQGEDAQGAEQEVAGEALRQGGAVRGEAAPQETSKVAQPATSGTAQLGTTGTAQQATSTVQQETNSTTQQAATDTAQQTITGTAQQAASNNSQTATGNMAQPADSAPQAAAAAIGGQERKTEARTGQAKGEGQRQELREAAEEPLEAVNGDTVTQERPAVKPQGGFSVAGDADHADGHAGGAKDAPRKVAGIEGAGEAAVSRTQQVEQPAQPQAAAKATREEGALHRDVLAQVKQGTMVHDGKGNGTMSIRLNPGELGELKIQVHMEDNRFKVEVHAENRTVRDLLMNNLDSLKEALSGKDLAMEGFDVSTGGGDFFGRQAEQRESLRQQAMPKPVRLAGYEAVAERRFTYATPAGGGLLDLRL</sequence>
<dbReference type="PANTHER" id="PTHR37533:SF2">
    <property type="entry name" value="FLAGELLAR HOOK-LENGTH CONTROL PROTEIN"/>
    <property type="match status" value="1"/>
</dbReference>
<feature type="compositionally biased region" description="Polar residues" evidence="1">
    <location>
        <begin position="130"/>
        <end position="146"/>
    </location>
</feature>
<dbReference type="Pfam" id="PF02120">
    <property type="entry name" value="Flg_hook"/>
    <property type="match status" value="1"/>
</dbReference>
<comment type="caution">
    <text evidence="3">The sequence shown here is derived from an EMBL/GenBank/DDBJ whole genome shotgun (WGS) entry which is preliminary data.</text>
</comment>
<feature type="domain" description="Flagellar hook-length control protein-like C-terminal" evidence="2">
    <location>
        <begin position="521"/>
        <end position="598"/>
    </location>
</feature>
<accession>A0ABQ0MNB8</accession>
<dbReference type="CDD" id="cd17470">
    <property type="entry name" value="T3SS_Flik_C"/>
    <property type="match status" value="1"/>
</dbReference>
<dbReference type="InterPro" id="IPR021136">
    <property type="entry name" value="Flagellar_hook_control-like_C"/>
</dbReference>
<feature type="compositionally biased region" description="Basic and acidic residues" evidence="1">
    <location>
        <begin position="157"/>
        <end position="167"/>
    </location>
</feature>
<evidence type="ECO:0000256" key="1">
    <source>
        <dbReference type="SAM" id="MobiDB-lite"/>
    </source>
</evidence>
<name>A0ABQ0MNB8_9BACT</name>
<dbReference type="EMBL" id="BDQG01000001">
    <property type="protein sequence ID" value="GAW68545.1"/>
    <property type="molecule type" value="Genomic_DNA"/>
</dbReference>